<gene>
    <name evidence="2" type="ORF">A5888_003220</name>
    <name evidence="1" type="ORF">A5888_003828</name>
</gene>
<reference evidence="2" key="3">
    <citation type="submission" date="2024-03" db="EMBL/GenBank/DDBJ databases">
        <title>The Genome Sequence of Enterococcus sp. DIV0242b.</title>
        <authorList>
            <consortium name="The Broad Institute Genomics Platform"/>
            <consortium name="The Broad Institute Microbial Omics Core"/>
            <consortium name="The Broad Institute Genomic Center for Infectious Diseases"/>
            <person name="Earl A."/>
            <person name="Manson A."/>
            <person name="Gilmore M."/>
            <person name="Schwartman J."/>
            <person name="Shea T."/>
            <person name="Abouelleil A."/>
            <person name="Cao P."/>
            <person name="Chapman S."/>
            <person name="Cusick C."/>
            <person name="Young S."/>
            <person name="Neafsey D."/>
            <person name="Nusbaum C."/>
            <person name="Birren B."/>
        </authorList>
    </citation>
    <scope>NUCLEOTIDE SEQUENCE</scope>
    <source>
        <strain evidence="2">9E7_DIV0242</strain>
    </source>
</reference>
<accession>A0A242JYY2</accession>
<evidence type="ECO:0000313" key="2">
    <source>
        <dbReference type="EMBL" id="WYJ91452.1"/>
    </source>
</evidence>
<dbReference type="AlphaFoldDB" id="A0A242JYY2"/>
<dbReference type="RefSeq" id="WP_086350814.1">
    <property type="nucleotide sequence ID" value="NZ_CP147247.1"/>
</dbReference>
<evidence type="ECO:0000313" key="3">
    <source>
        <dbReference type="Proteomes" id="UP000195141"/>
    </source>
</evidence>
<organism evidence="1">
    <name type="scientific">Candidatus Enterococcus clewellii</name>
    <dbReference type="NCBI Taxonomy" id="1834193"/>
    <lineage>
        <taxon>Bacteria</taxon>
        <taxon>Bacillati</taxon>
        <taxon>Bacillota</taxon>
        <taxon>Bacilli</taxon>
        <taxon>Lactobacillales</taxon>
        <taxon>Enterococcaceae</taxon>
        <taxon>Enterococcus</taxon>
    </lineage>
</organism>
<evidence type="ECO:0008006" key="4">
    <source>
        <dbReference type="Google" id="ProtNLM"/>
    </source>
</evidence>
<protein>
    <recommendedName>
        <fullName evidence="4">PsbP C-terminal domain-containing protein</fullName>
    </recommendedName>
</protein>
<dbReference type="EMBL" id="NGMM01000008">
    <property type="protein sequence ID" value="OTP10530.1"/>
    <property type="molecule type" value="Genomic_DNA"/>
</dbReference>
<reference evidence="1" key="1">
    <citation type="submission" date="2017-05" db="EMBL/GenBank/DDBJ databases">
        <title>The Genome Sequence of Enterococcus sp. 9E7_DIV0242.</title>
        <authorList>
            <consortium name="The Broad Institute Genomics Platform"/>
            <consortium name="The Broad Institute Genomic Center for Infectious Diseases"/>
            <person name="Earl A."/>
            <person name="Manson A."/>
            <person name="Schwartman J."/>
            <person name="Gilmore M."/>
            <person name="Abouelleil A."/>
            <person name="Cao P."/>
            <person name="Chapman S."/>
            <person name="Cusick C."/>
            <person name="Shea T."/>
            <person name="Young S."/>
            <person name="Neafsey D."/>
            <person name="Nusbaum C."/>
            <person name="Birren B."/>
        </authorList>
    </citation>
    <scope>NUCLEOTIDE SEQUENCE [LARGE SCALE GENOMIC DNA]</scope>
    <source>
        <strain evidence="1">9E7_DIV0242</strain>
    </source>
</reference>
<name>A0A242JYY2_9ENTE</name>
<keyword evidence="3" id="KW-1185">Reference proteome</keyword>
<dbReference type="PROSITE" id="PS51257">
    <property type="entry name" value="PROKAR_LIPOPROTEIN"/>
    <property type="match status" value="1"/>
</dbReference>
<sequence>MKKWAIVLVTLVVLGGCASGTEEKAGSAESSEKVSESKEVVESSVQKAPELVESSFEIEGTVYKINILERWKEQPEEEGISFNVGNAIGSEAVVSYGVKKTDIDSFEIFKELVTDQIVSVDEFDVEEDEIEKSSYQTTHYTGDLHVFTEKSEGVKIEIRYYFLETETDYVVINVLGVPSFFEKNDETVTEILNSFVAE</sequence>
<proteinExistence type="predicted"/>
<dbReference type="EMBL" id="CP147247">
    <property type="protein sequence ID" value="WYJ91452.1"/>
    <property type="molecule type" value="Genomic_DNA"/>
</dbReference>
<dbReference type="Proteomes" id="UP000195141">
    <property type="component" value="Chromosome"/>
</dbReference>
<reference evidence="2" key="2">
    <citation type="submission" date="2017-05" db="EMBL/GenBank/DDBJ databases">
        <authorList>
            <consortium name="The Broad Institute Genomics Platform"/>
            <consortium name="The Broad Institute Genomic Center for Infectious Diseases"/>
            <person name="Earl A."/>
            <person name="Manson A."/>
            <person name="Schwartman J."/>
            <person name="Gilmore M."/>
            <person name="Abouelleil A."/>
            <person name="Cao P."/>
            <person name="Chapman S."/>
            <person name="Cusick C."/>
            <person name="Shea T."/>
            <person name="Young S."/>
            <person name="Neafsey D."/>
            <person name="Nusbaum C."/>
            <person name="Birren B."/>
        </authorList>
    </citation>
    <scope>NUCLEOTIDE SEQUENCE</scope>
    <source>
        <strain evidence="2">9E7_DIV0242</strain>
    </source>
</reference>
<evidence type="ECO:0000313" key="1">
    <source>
        <dbReference type="EMBL" id="OTP10530.1"/>
    </source>
</evidence>
<dbReference type="OrthoDB" id="2195014at2"/>